<reference evidence="2" key="1">
    <citation type="submission" date="2021-02" db="EMBL/GenBank/DDBJ databases">
        <authorList>
            <person name="Nowell W R."/>
        </authorList>
    </citation>
    <scope>NUCLEOTIDE SEQUENCE</scope>
</reference>
<protein>
    <submittedName>
        <fullName evidence="2">Uncharacterized protein</fullName>
    </submittedName>
</protein>
<feature type="compositionally biased region" description="Acidic residues" evidence="1">
    <location>
        <begin position="109"/>
        <end position="119"/>
    </location>
</feature>
<organism evidence="2 3">
    <name type="scientific">Rotaria sordida</name>
    <dbReference type="NCBI Taxonomy" id="392033"/>
    <lineage>
        <taxon>Eukaryota</taxon>
        <taxon>Metazoa</taxon>
        <taxon>Spiralia</taxon>
        <taxon>Gnathifera</taxon>
        <taxon>Rotifera</taxon>
        <taxon>Eurotatoria</taxon>
        <taxon>Bdelloidea</taxon>
        <taxon>Philodinida</taxon>
        <taxon>Philodinidae</taxon>
        <taxon>Rotaria</taxon>
    </lineage>
</organism>
<name>A0A818LTX5_9BILA</name>
<dbReference type="EMBL" id="CAJOBE010000134">
    <property type="protein sequence ID" value="CAF3577586.1"/>
    <property type="molecule type" value="Genomic_DNA"/>
</dbReference>
<evidence type="ECO:0000313" key="3">
    <source>
        <dbReference type="Proteomes" id="UP000663874"/>
    </source>
</evidence>
<proteinExistence type="predicted"/>
<accession>A0A818LTX5</accession>
<sequence>MELNGINLGHISRGPSLNATARSLVHAACGEKVSFNDLAPREFDLLLYFLARIHQLTVASALVDSQSIKNSLQQMKQDVKKRKFSIISSITLSKQGTSTTVQRLSSSNNDEDDDNDNEI</sequence>
<gene>
    <name evidence="2" type="ORF">FNK824_LOCUS2261</name>
</gene>
<dbReference type="Proteomes" id="UP000663874">
    <property type="component" value="Unassembled WGS sequence"/>
</dbReference>
<evidence type="ECO:0000313" key="2">
    <source>
        <dbReference type="EMBL" id="CAF3577586.1"/>
    </source>
</evidence>
<comment type="caution">
    <text evidence="2">The sequence shown here is derived from an EMBL/GenBank/DDBJ whole genome shotgun (WGS) entry which is preliminary data.</text>
</comment>
<evidence type="ECO:0000256" key="1">
    <source>
        <dbReference type="SAM" id="MobiDB-lite"/>
    </source>
</evidence>
<feature type="region of interest" description="Disordered" evidence="1">
    <location>
        <begin position="96"/>
        <end position="119"/>
    </location>
</feature>
<dbReference type="AlphaFoldDB" id="A0A818LTX5"/>